<feature type="compositionally biased region" description="Low complexity" evidence="2">
    <location>
        <begin position="1"/>
        <end position="17"/>
    </location>
</feature>
<dbReference type="Proteomes" id="UP000249185">
    <property type="component" value="Unassembled WGS sequence"/>
</dbReference>
<gene>
    <name evidence="4" type="ORF">DI556_17505</name>
</gene>
<dbReference type="FunFam" id="3.40.50.720:FF:000084">
    <property type="entry name" value="Short-chain dehydrogenase reductase"/>
    <property type="match status" value="1"/>
</dbReference>
<dbReference type="Pfam" id="PF13561">
    <property type="entry name" value="adh_short_C2"/>
    <property type="match status" value="1"/>
</dbReference>
<comment type="caution">
    <text evidence="4">The sequence shown here is derived from an EMBL/GenBank/DDBJ whole genome shotgun (WGS) entry which is preliminary data.</text>
</comment>
<organism evidence="4 5">
    <name type="scientific">Rhodovulum sulfidophilum</name>
    <name type="common">Rhodobacter sulfidophilus</name>
    <dbReference type="NCBI Taxonomy" id="35806"/>
    <lineage>
        <taxon>Bacteria</taxon>
        <taxon>Pseudomonadati</taxon>
        <taxon>Pseudomonadota</taxon>
        <taxon>Alphaproteobacteria</taxon>
        <taxon>Rhodobacterales</taxon>
        <taxon>Paracoccaceae</taxon>
        <taxon>Rhodovulum</taxon>
    </lineage>
</organism>
<dbReference type="EMBL" id="QFPW01000017">
    <property type="protein sequence ID" value="PZQ47271.1"/>
    <property type="molecule type" value="Genomic_DNA"/>
</dbReference>
<feature type="domain" description="Ketoreductase" evidence="3">
    <location>
        <begin position="43"/>
        <end position="243"/>
    </location>
</feature>
<dbReference type="PANTHER" id="PTHR42879:SF2">
    <property type="entry name" value="3-OXOACYL-[ACYL-CARRIER-PROTEIN] REDUCTASE FABG"/>
    <property type="match status" value="1"/>
</dbReference>
<comment type="similarity">
    <text evidence="1">Belongs to the short-chain dehydrogenases/reductases (SDR) family.</text>
</comment>
<evidence type="ECO:0000313" key="4">
    <source>
        <dbReference type="EMBL" id="PZQ47271.1"/>
    </source>
</evidence>
<dbReference type="InterPro" id="IPR036291">
    <property type="entry name" value="NAD(P)-bd_dom_sf"/>
</dbReference>
<proteinExistence type="inferred from homology"/>
<feature type="region of interest" description="Disordered" evidence="2">
    <location>
        <begin position="1"/>
        <end position="35"/>
    </location>
</feature>
<dbReference type="GO" id="GO:0032787">
    <property type="term" value="P:monocarboxylic acid metabolic process"/>
    <property type="evidence" value="ECO:0007669"/>
    <property type="project" value="UniProtKB-ARBA"/>
</dbReference>
<accession>A0A2W5N183</accession>
<dbReference type="AlphaFoldDB" id="A0A2W5N183"/>
<dbReference type="PANTHER" id="PTHR42879">
    <property type="entry name" value="3-OXOACYL-(ACYL-CARRIER-PROTEIN) REDUCTASE"/>
    <property type="match status" value="1"/>
</dbReference>
<dbReference type="PROSITE" id="PS00061">
    <property type="entry name" value="ADH_SHORT"/>
    <property type="match status" value="1"/>
</dbReference>
<dbReference type="SUPFAM" id="SSF51735">
    <property type="entry name" value="NAD(P)-binding Rossmann-fold domains"/>
    <property type="match status" value="1"/>
</dbReference>
<dbReference type="InterPro" id="IPR057326">
    <property type="entry name" value="KR_dom"/>
</dbReference>
<dbReference type="InterPro" id="IPR020904">
    <property type="entry name" value="Sc_DH/Rdtase_CS"/>
</dbReference>
<dbReference type="SMART" id="SM00822">
    <property type="entry name" value="PKS_KR"/>
    <property type="match status" value="1"/>
</dbReference>
<dbReference type="Gene3D" id="3.40.50.720">
    <property type="entry name" value="NAD(P)-binding Rossmann-like Domain"/>
    <property type="match status" value="1"/>
</dbReference>
<name>A0A2W5N183_RHOSU</name>
<evidence type="ECO:0000256" key="1">
    <source>
        <dbReference type="ARBA" id="ARBA00006484"/>
    </source>
</evidence>
<evidence type="ECO:0000313" key="5">
    <source>
        <dbReference type="Proteomes" id="UP000249185"/>
    </source>
</evidence>
<dbReference type="InterPro" id="IPR050259">
    <property type="entry name" value="SDR"/>
</dbReference>
<protein>
    <recommendedName>
        <fullName evidence="3">Ketoreductase domain-containing protein</fullName>
    </recommendedName>
</protein>
<sequence>MRWRASRSAARCATASSPGRRNAPAPDIEPVDGPSKMKRLEGKKALVIGSATGIGAAVCRLFGREGADVALADLGRAEPRAALVAELTGLGVDAFALECDVTDRAQVEAAVAAAVARFGAVDIVVNNAGLGANADFPDQDWDQWHRVIDINLNGVAYGMKAALAHMLPRGTGRIINTASQLSHKPAPGNAAYCAAKAGVVGLSVSVAQEVAARGVTINCVCPGPTDTPMWNAGDDEWNRWKLSTLPIRRIGQPEEIAWAYVYLASDEAGYMVGQSISPNGGDVMW</sequence>
<dbReference type="PRINTS" id="PR00080">
    <property type="entry name" value="SDRFAMILY"/>
</dbReference>
<evidence type="ECO:0000259" key="3">
    <source>
        <dbReference type="SMART" id="SM00822"/>
    </source>
</evidence>
<reference evidence="4 5" key="1">
    <citation type="submission" date="2017-08" db="EMBL/GenBank/DDBJ databases">
        <title>Infants hospitalized years apart are colonized by the same room-sourced microbial strains.</title>
        <authorList>
            <person name="Brooks B."/>
            <person name="Olm M.R."/>
            <person name="Firek B.A."/>
            <person name="Baker R."/>
            <person name="Thomas B.C."/>
            <person name="Morowitz M.J."/>
            <person name="Banfield J.F."/>
        </authorList>
    </citation>
    <scope>NUCLEOTIDE SEQUENCE [LARGE SCALE GENOMIC DNA]</scope>
    <source>
        <strain evidence="4">S2_005_002_R2_34</strain>
    </source>
</reference>
<dbReference type="InterPro" id="IPR002347">
    <property type="entry name" value="SDR_fam"/>
</dbReference>
<evidence type="ECO:0000256" key="2">
    <source>
        <dbReference type="SAM" id="MobiDB-lite"/>
    </source>
</evidence>
<dbReference type="PRINTS" id="PR00081">
    <property type="entry name" value="GDHRDH"/>
</dbReference>